<dbReference type="Pfam" id="PF24758">
    <property type="entry name" value="LRR_At5g56370"/>
    <property type="match status" value="1"/>
</dbReference>
<gene>
    <name evidence="3" type="ORF">TAV2_LOCUS18047</name>
</gene>
<organism evidence="3 4">
    <name type="scientific">Thlaspi arvense</name>
    <name type="common">Field penny-cress</name>
    <dbReference type="NCBI Taxonomy" id="13288"/>
    <lineage>
        <taxon>Eukaryota</taxon>
        <taxon>Viridiplantae</taxon>
        <taxon>Streptophyta</taxon>
        <taxon>Embryophyta</taxon>
        <taxon>Tracheophyta</taxon>
        <taxon>Spermatophyta</taxon>
        <taxon>Magnoliopsida</taxon>
        <taxon>eudicotyledons</taxon>
        <taxon>Gunneridae</taxon>
        <taxon>Pentapetalae</taxon>
        <taxon>rosids</taxon>
        <taxon>malvids</taxon>
        <taxon>Brassicales</taxon>
        <taxon>Brassicaceae</taxon>
        <taxon>Thlaspideae</taxon>
        <taxon>Thlaspi</taxon>
    </lineage>
</organism>
<dbReference type="EMBL" id="OU466861">
    <property type="protein sequence ID" value="CAH2064006.1"/>
    <property type="molecule type" value="Genomic_DNA"/>
</dbReference>
<keyword evidence="4" id="KW-1185">Reference proteome</keyword>
<name>A0AAU9SD68_THLAR</name>
<dbReference type="Proteomes" id="UP000836841">
    <property type="component" value="Chromosome 5"/>
</dbReference>
<sequence length="358" mass="40021">MKPKLILSLLSLSMNCQFSVVGAMSSNKKSVISDLSNELVSTILSNLPTKEAVAVCFLLRKGAWRNKMVDLSRLEFYFDNDQEEHSFVRFINTFLMLRGPSKLDSFSLTIHNGMQEEGVQEEEVQEERLDSDVVNHWIHYALDNGVESLEIRIHEILEVFELPPRVLLQDSLVDLKLGASIGSISIYGNHEIVLPKLKKLCLADIGFGDSAMFASLISNCPVLEELLIEDMKWQTWEACVVRSKTFVIGISGVRKLEVSENTIEVLDLKRGSIPQFMNLTQLQIKSFETMGWGSVPELLRNCPSLEELIFHGLFHMTGDGCGDYHRDSLLPANIASESAEDLLEGKASINVAISVESA</sequence>
<dbReference type="Gene3D" id="3.80.10.10">
    <property type="entry name" value="Ribonuclease Inhibitor"/>
    <property type="match status" value="1"/>
</dbReference>
<proteinExistence type="predicted"/>
<dbReference type="InterPro" id="IPR032675">
    <property type="entry name" value="LRR_dom_sf"/>
</dbReference>
<feature type="domain" description="F-box/LRR-repeat protein 15/At3g58940/PEG3-like LRR" evidence="2">
    <location>
        <begin position="134"/>
        <end position="242"/>
    </location>
</feature>
<dbReference type="PANTHER" id="PTHR31293:SF12">
    <property type="entry name" value="RNI-LIKE SUPERFAMILY PROTEIN"/>
    <property type="match status" value="1"/>
</dbReference>
<evidence type="ECO:0000313" key="3">
    <source>
        <dbReference type="EMBL" id="CAH2064006.1"/>
    </source>
</evidence>
<dbReference type="InterPro" id="IPR055294">
    <property type="entry name" value="FBL60-like"/>
</dbReference>
<keyword evidence="1" id="KW-0732">Signal</keyword>
<reference evidence="3 4" key="1">
    <citation type="submission" date="2022-03" db="EMBL/GenBank/DDBJ databases">
        <authorList>
            <person name="Nunn A."/>
            <person name="Chopra R."/>
            <person name="Nunn A."/>
            <person name="Contreras Garrido A."/>
        </authorList>
    </citation>
    <scope>NUCLEOTIDE SEQUENCE [LARGE SCALE GENOMIC DNA]</scope>
</reference>
<feature type="signal peptide" evidence="1">
    <location>
        <begin position="1"/>
        <end position="23"/>
    </location>
</feature>
<evidence type="ECO:0000256" key="1">
    <source>
        <dbReference type="SAM" id="SignalP"/>
    </source>
</evidence>
<feature type="chain" id="PRO_5043874485" description="F-box/LRR-repeat protein 15/At3g58940/PEG3-like LRR domain-containing protein" evidence="1">
    <location>
        <begin position="24"/>
        <end position="358"/>
    </location>
</feature>
<protein>
    <recommendedName>
        <fullName evidence="2">F-box/LRR-repeat protein 15/At3g58940/PEG3-like LRR domain-containing protein</fullName>
    </recommendedName>
</protein>
<dbReference type="SUPFAM" id="SSF52047">
    <property type="entry name" value="RNI-like"/>
    <property type="match status" value="1"/>
</dbReference>
<dbReference type="PANTHER" id="PTHR31293">
    <property type="entry name" value="RNI-LIKE SUPERFAMILY PROTEIN"/>
    <property type="match status" value="1"/>
</dbReference>
<accession>A0AAU9SD68</accession>
<dbReference type="InterPro" id="IPR055411">
    <property type="entry name" value="LRR_FXL15/At3g58940/PEG3-like"/>
</dbReference>
<evidence type="ECO:0000259" key="2">
    <source>
        <dbReference type="Pfam" id="PF24758"/>
    </source>
</evidence>
<evidence type="ECO:0000313" key="4">
    <source>
        <dbReference type="Proteomes" id="UP000836841"/>
    </source>
</evidence>
<dbReference type="AlphaFoldDB" id="A0AAU9SD68"/>